<dbReference type="EMBL" id="JBHLWN010000111">
    <property type="protein sequence ID" value="MFC0216193.1"/>
    <property type="molecule type" value="Genomic_DNA"/>
</dbReference>
<accession>A0ABV6DU54</accession>
<comment type="caution">
    <text evidence="1">The sequence shown here is derived from an EMBL/GenBank/DDBJ whole genome shotgun (WGS) entry which is preliminary data.</text>
</comment>
<dbReference type="Proteomes" id="UP001589776">
    <property type="component" value="Unassembled WGS sequence"/>
</dbReference>
<sequence length="148" mass="17401">MPTKPLLFKPIKYRNVAYSFSITFPRWWDSYTVVDKTTCSDEPETTISFRFRYRGRVYDPIVTLIITPFNTAEWHHAYADSPLVYLGEHEGRTYAYILPEELPDAFLRSDKQDYDYQRYGRQIKLLKAMVAQAPLVMKSFAFFPSTSS</sequence>
<evidence type="ECO:0000313" key="2">
    <source>
        <dbReference type="Proteomes" id="UP001589776"/>
    </source>
</evidence>
<gene>
    <name evidence="1" type="ORF">ACFFK0_27735</name>
</gene>
<keyword evidence="2" id="KW-1185">Reference proteome</keyword>
<protein>
    <submittedName>
        <fullName evidence="1">Uncharacterized protein</fullName>
    </submittedName>
</protein>
<name>A0ABV6DU54_9BACL</name>
<reference evidence="1 2" key="1">
    <citation type="submission" date="2024-09" db="EMBL/GenBank/DDBJ databases">
        <authorList>
            <person name="Sun Q."/>
            <person name="Mori K."/>
        </authorList>
    </citation>
    <scope>NUCLEOTIDE SEQUENCE [LARGE SCALE GENOMIC DNA]</scope>
    <source>
        <strain evidence="1 2">CCM 7759</strain>
    </source>
</reference>
<dbReference type="RefSeq" id="WP_377474127.1">
    <property type="nucleotide sequence ID" value="NZ_JBHLWN010000111.1"/>
</dbReference>
<organism evidence="1 2">
    <name type="scientific">Paenibacillus chartarius</name>
    <dbReference type="NCBI Taxonomy" id="747481"/>
    <lineage>
        <taxon>Bacteria</taxon>
        <taxon>Bacillati</taxon>
        <taxon>Bacillota</taxon>
        <taxon>Bacilli</taxon>
        <taxon>Bacillales</taxon>
        <taxon>Paenibacillaceae</taxon>
        <taxon>Paenibacillus</taxon>
    </lineage>
</organism>
<proteinExistence type="predicted"/>
<evidence type="ECO:0000313" key="1">
    <source>
        <dbReference type="EMBL" id="MFC0216193.1"/>
    </source>
</evidence>